<comment type="caution">
    <text evidence="4">The sequence shown here is derived from an EMBL/GenBank/DDBJ whole genome shotgun (WGS) entry which is preliminary data.</text>
</comment>
<dbReference type="Gene3D" id="3.40.720.10">
    <property type="entry name" value="Alkaline Phosphatase, subunit A"/>
    <property type="match status" value="1"/>
</dbReference>
<protein>
    <submittedName>
        <fullName evidence="4">Sulfatase-like hydrolase/transferase</fullName>
    </submittedName>
</protein>
<keyword evidence="2" id="KW-0732">Signal</keyword>
<dbReference type="InterPro" id="IPR050738">
    <property type="entry name" value="Sulfatase"/>
</dbReference>
<dbReference type="Gene3D" id="3.30.1120.10">
    <property type="match status" value="1"/>
</dbReference>
<reference evidence="4" key="1">
    <citation type="submission" date="2022-10" db="EMBL/GenBank/DDBJ databases">
        <title>Luteolibacter sp. GHJ8, whole genome shotgun sequencing project.</title>
        <authorList>
            <person name="Zhao G."/>
            <person name="Shen L."/>
        </authorList>
    </citation>
    <scope>NUCLEOTIDE SEQUENCE</scope>
    <source>
        <strain evidence="4">GHJ8</strain>
    </source>
</reference>
<proteinExistence type="inferred from homology"/>
<name>A0ABT3G628_9BACT</name>
<dbReference type="InterPro" id="IPR017850">
    <property type="entry name" value="Alkaline_phosphatase_core_sf"/>
</dbReference>
<evidence type="ECO:0000259" key="3">
    <source>
        <dbReference type="Pfam" id="PF00884"/>
    </source>
</evidence>
<sequence length="476" mass="52702">MRSFLAFLLLVPGLVLAARPAFEKPNVIVILLDDAGYGDFAHAGNPVIATPNLTKMVREGANFPQFYSAAAACTASRYGILTGRNHLRSGLPSWAIGPETKRHLHVKELTLAEGLKEQGYATAIFGKWHLGTPNAANEMTAEAFPLAHGFDRWLGTNVSNDYETGSNLIQGPAEKGNPIPGYEIVEEDIDTKVSVQESLTKRYADAAVSFIREKKEQPFFIYMTPNMPHLPVHASEEFKGKSPRGRYGDCISEIDHQLGRIRSTLEESGIAKNTLIIFTSDNGPWILYQDTARHPVYDEARLLVGSALPFRDGKGSTWEGGQRVAGVWCWPGTIPEETVVREPASALDVFPTVMMLAGGKVPEDRTMDGRDVRGLLGVTGLQGMVKDFRFIYADSKEVNAARFGPWKIHTKIISQLKTGHGFEASKEKPLLFQVEEDFPERIDRAAGRVDELKEGLRVIREFEDSLVKEGSFWDGR</sequence>
<dbReference type="EMBL" id="JAPDDR010000008">
    <property type="protein sequence ID" value="MCW1915039.1"/>
    <property type="molecule type" value="Genomic_DNA"/>
</dbReference>
<dbReference type="PANTHER" id="PTHR42693">
    <property type="entry name" value="ARYLSULFATASE FAMILY MEMBER"/>
    <property type="match status" value="1"/>
</dbReference>
<keyword evidence="5" id="KW-1185">Reference proteome</keyword>
<feature type="domain" description="Sulfatase N-terminal" evidence="3">
    <location>
        <begin position="25"/>
        <end position="358"/>
    </location>
</feature>
<dbReference type="Pfam" id="PF00884">
    <property type="entry name" value="Sulfatase"/>
    <property type="match status" value="1"/>
</dbReference>
<dbReference type="Proteomes" id="UP001165653">
    <property type="component" value="Unassembled WGS sequence"/>
</dbReference>
<gene>
    <name evidence="4" type="ORF">OJ996_15740</name>
</gene>
<dbReference type="PANTHER" id="PTHR42693:SF33">
    <property type="entry name" value="ARYLSULFATASE"/>
    <property type="match status" value="1"/>
</dbReference>
<evidence type="ECO:0000256" key="2">
    <source>
        <dbReference type="SAM" id="SignalP"/>
    </source>
</evidence>
<comment type="similarity">
    <text evidence="1">Belongs to the sulfatase family.</text>
</comment>
<feature type="signal peptide" evidence="2">
    <location>
        <begin position="1"/>
        <end position="17"/>
    </location>
</feature>
<feature type="chain" id="PRO_5046153889" evidence="2">
    <location>
        <begin position="18"/>
        <end position="476"/>
    </location>
</feature>
<accession>A0ABT3G628</accession>
<dbReference type="SUPFAM" id="SSF53649">
    <property type="entry name" value="Alkaline phosphatase-like"/>
    <property type="match status" value="1"/>
</dbReference>
<dbReference type="RefSeq" id="WP_264514582.1">
    <property type="nucleotide sequence ID" value="NZ_JAPDDR010000008.1"/>
</dbReference>
<dbReference type="InterPro" id="IPR000917">
    <property type="entry name" value="Sulfatase_N"/>
</dbReference>
<evidence type="ECO:0000313" key="5">
    <source>
        <dbReference type="Proteomes" id="UP001165653"/>
    </source>
</evidence>
<evidence type="ECO:0000256" key="1">
    <source>
        <dbReference type="ARBA" id="ARBA00008779"/>
    </source>
</evidence>
<organism evidence="4 5">
    <name type="scientific">Luteolibacter rhizosphaerae</name>
    <dbReference type="NCBI Taxonomy" id="2989719"/>
    <lineage>
        <taxon>Bacteria</taxon>
        <taxon>Pseudomonadati</taxon>
        <taxon>Verrucomicrobiota</taxon>
        <taxon>Verrucomicrobiia</taxon>
        <taxon>Verrucomicrobiales</taxon>
        <taxon>Verrucomicrobiaceae</taxon>
        <taxon>Luteolibacter</taxon>
    </lineage>
</organism>
<evidence type="ECO:0000313" key="4">
    <source>
        <dbReference type="EMBL" id="MCW1915039.1"/>
    </source>
</evidence>